<gene>
    <name evidence="1" type="ORF">XBW1_1313</name>
</gene>
<dbReference type="Proteomes" id="UP000032930">
    <property type="component" value="Chromosome"/>
</dbReference>
<name>A0A0B6X522_XENBV</name>
<evidence type="ECO:0000313" key="1">
    <source>
        <dbReference type="EMBL" id="CDM88670.1"/>
    </source>
</evidence>
<evidence type="ECO:0000313" key="2">
    <source>
        <dbReference type="Proteomes" id="UP000032930"/>
    </source>
</evidence>
<dbReference type="AlphaFoldDB" id="A0A0B6X522"/>
<dbReference type="EMBL" id="FO818637">
    <property type="protein sequence ID" value="CDM88670.1"/>
    <property type="molecule type" value="Genomic_DNA"/>
</dbReference>
<organism evidence="1 2">
    <name type="scientific">Xenorhabdus bovienii</name>
    <name type="common">Xenorhabdus nematophila subsp. bovienii</name>
    <dbReference type="NCBI Taxonomy" id="40576"/>
    <lineage>
        <taxon>Bacteria</taxon>
        <taxon>Pseudomonadati</taxon>
        <taxon>Pseudomonadota</taxon>
        <taxon>Gammaproteobacteria</taxon>
        <taxon>Enterobacterales</taxon>
        <taxon>Morganellaceae</taxon>
        <taxon>Xenorhabdus</taxon>
    </lineage>
</organism>
<protein>
    <submittedName>
        <fullName evidence="1">Uncharacterized protein</fullName>
    </submittedName>
</protein>
<proteinExistence type="predicted"/>
<dbReference type="KEGG" id="xbv:XBW1_1313"/>
<reference evidence="1 2" key="1">
    <citation type="submission" date="2014-02" db="EMBL/GenBank/DDBJ databases">
        <authorList>
            <person name="Genoscope - CEA"/>
        </authorList>
    </citation>
    <scope>NUCLEOTIDE SEQUENCE [LARGE SCALE GENOMIC DNA]</scope>
    <source>
        <strain evidence="1 2">CS03</strain>
    </source>
</reference>
<accession>A0A0B6X522</accession>
<sequence>MKTTSYQWLFRASQPYCLQINMTPPPEPMPVQLCWLEP</sequence>